<accession>A0A3S9MUH6</accession>
<dbReference type="Proteomes" id="UP000279600">
    <property type="component" value="Chromosome"/>
</dbReference>
<organism evidence="1 2">
    <name type="scientific">Nonlabens ponticola</name>
    <dbReference type="NCBI Taxonomy" id="2496866"/>
    <lineage>
        <taxon>Bacteria</taxon>
        <taxon>Pseudomonadati</taxon>
        <taxon>Bacteroidota</taxon>
        <taxon>Flavobacteriia</taxon>
        <taxon>Flavobacteriales</taxon>
        <taxon>Flavobacteriaceae</taxon>
        <taxon>Nonlabens</taxon>
    </lineage>
</organism>
<name>A0A3S9MUH6_9FLAO</name>
<sequence>MKASVKIILFLVAIFSTIAIVALVFAVNIMGSTPDDYGDQEAAILTENEIGNTHKQNDSIPQGTFIYDLYFAEWNGRMPNTPVKIHIDGNHITIMKTEETSLSGPDSILDSFIYKHHSGTWIITDNPKEIYHEEIGGCSGGAIPIDFEKKIIEFC</sequence>
<dbReference type="AlphaFoldDB" id="A0A3S9MUH6"/>
<gene>
    <name evidence="1" type="ORF">EJ995_00520</name>
</gene>
<protein>
    <submittedName>
        <fullName evidence="1">Uncharacterized protein</fullName>
    </submittedName>
</protein>
<dbReference type="EMBL" id="CP034549">
    <property type="protein sequence ID" value="AZQ42790.1"/>
    <property type="molecule type" value="Genomic_DNA"/>
</dbReference>
<dbReference type="RefSeq" id="WP_126444570.1">
    <property type="nucleotide sequence ID" value="NZ_CP034549.1"/>
</dbReference>
<evidence type="ECO:0000313" key="2">
    <source>
        <dbReference type="Proteomes" id="UP000279600"/>
    </source>
</evidence>
<dbReference type="KEGG" id="noj:EJ995_00520"/>
<reference evidence="1 2" key="1">
    <citation type="submission" date="2018-12" db="EMBL/GenBank/DDBJ databases">
        <title>Complete genome of Nonlabens sp. MJ115.</title>
        <authorList>
            <person name="Choi H.S."/>
            <person name="Jung J."/>
        </authorList>
    </citation>
    <scope>NUCLEOTIDE SEQUENCE [LARGE SCALE GENOMIC DNA]</scope>
    <source>
        <strain evidence="1 2">MJ115</strain>
    </source>
</reference>
<proteinExistence type="predicted"/>
<keyword evidence="2" id="KW-1185">Reference proteome</keyword>
<evidence type="ECO:0000313" key="1">
    <source>
        <dbReference type="EMBL" id="AZQ42790.1"/>
    </source>
</evidence>
<dbReference type="OrthoDB" id="672868at2"/>